<dbReference type="Proteomes" id="UP000632858">
    <property type="component" value="Unassembled WGS sequence"/>
</dbReference>
<keyword evidence="1" id="KW-0175">Coiled coil</keyword>
<dbReference type="RefSeq" id="WP_188450192.1">
    <property type="nucleotide sequence ID" value="NZ_BMFO01000005.1"/>
</dbReference>
<keyword evidence="4" id="KW-1185">Reference proteome</keyword>
<evidence type="ECO:0000313" key="4">
    <source>
        <dbReference type="Proteomes" id="UP000632858"/>
    </source>
</evidence>
<evidence type="ECO:0000313" key="3">
    <source>
        <dbReference type="EMBL" id="GGF97672.1"/>
    </source>
</evidence>
<reference evidence="3" key="1">
    <citation type="journal article" date="2014" name="Int. J. Syst. Evol. Microbiol.">
        <title>Complete genome sequence of Corynebacterium casei LMG S-19264T (=DSM 44701T), isolated from a smear-ripened cheese.</title>
        <authorList>
            <consortium name="US DOE Joint Genome Institute (JGI-PGF)"/>
            <person name="Walter F."/>
            <person name="Albersmeier A."/>
            <person name="Kalinowski J."/>
            <person name="Ruckert C."/>
        </authorList>
    </citation>
    <scope>NUCLEOTIDE SEQUENCE</scope>
    <source>
        <strain evidence="3">CGMCC 1.12726</strain>
    </source>
</reference>
<organism evidence="3 4">
    <name type="scientific">Arenimonas maotaiensis</name>
    <dbReference type="NCBI Taxonomy" id="1446479"/>
    <lineage>
        <taxon>Bacteria</taxon>
        <taxon>Pseudomonadati</taxon>
        <taxon>Pseudomonadota</taxon>
        <taxon>Gammaproteobacteria</taxon>
        <taxon>Lysobacterales</taxon>
        <taxon>Lysobacteraceae</taxon>
        <taxon>Arenimonas</taxon>
    </lineage>
</organism>
<protein>
    <submittedName>
        <fullName evidence="3">Uncharacterized protein</fullName>
    </submittedName>
</protein>
<dbReference type="EMBL" id="BMFO01000005">
    <property type="protein sequence ID" value="GGF97672.1"/>
    <property type="molecule type" value="Genomic_DNA"/>
</dbReference>
<keyword evidence="2" id="KW-1133">Transmembrane helix</keyword>
<dbReference type="InterPro" id="IPR046703">
    <property type="entry name" value="DUF6776"/>
</dbReference>
<dbReference type="Pfam" id="PF20567">
    <property type="entry name" value="DUF6776"/>
    <property type="match status" value="1"/>
</dbReference>
<comment type="caution">
    <text evidence="3">The sequence shown here is derived from an EMBL/GenBank/DDBJ whole genome shotgun (WGS) entry which is preliminary data.</text>
</comment>
<evidence type="ECO:0000256" key="1">
    <source>
        <dbReference type="SAM" id="Coils"/>
    </source>
</evidence>
<reference evidence="3" key="2">
    <citation type="submission" date="2020-09" db="EMBL/GenBank/DDBJ databases">
        <authorList>
            <person name="Sun Q."/>
            <person name="Zhou Y."/>
        </authorList>
    </citation>
    <scope>NUCLEOTIDE SEQUENCE</scope>
    <source>
        <strain evidence="3">CGMCC 1.12726</strain>
    </source>
</reference>
<evidence type="ECO:0000256" key="2">
    <source>
        <dbReference type="SAM" id="Phobius"/>
    </source>
</evidence>
<proteinExistence type="predicted"/>
<keyword evidence="2" id="KW-0812">Transmembrane</keyword>
<accession>A0A917CU27</accession>
<gene>
    <name evidence="3" type="ORF">GCM10010960_19210</name>
</gene>
<sequence>MAVQNRDLPRFAIVSHKPYLKRALLAAAVLWLVLAAAWVWLFWRGQHTDAGRLRTELGAARGQLAEARDDIETLKQRLANAERAEFISRSANNQVQDSLAEKEEQIAGLKADLDFYERLVGAGGRRHGLSVHNAEFEATAAGAWRYTVTLTQNINRGGITSGLMRFSIEGVQAGKLKRLDWGALVNSPGSTGQKFAFRYFQQLEGTILLPAGFTPQRVKVSVNGSAGAREQAFDWNPVKPPAALPVQ</sequence>
<feature type="coiled-coil region" evidence="1">
    <location>
        <begin position="57"/>
        <end position="119"/>
    </location>
</feature>
<feature type="transmembrane region" description="Helical" evidence="2">
    <location>
        <begin position="23"/>
        <end position="43"/>
    </location>
</feature>
<dbReference type="AlphaFoldDB" id="A0A917CU27"/>
<name>A0A917CU27_9GAMM</name>
<keyword evidence="2" id="KW-0472">Membrane</keyword>